<evidence type="ECO:0000256" key="16">
    <source>
        <dbReference type="SAM" id="SignalP"/>
    </source>
</evidence>
<keyword evidence="12" id="KW-0472">Membrane</keyword>
<keyword evidence="6" id="KW-0479">Metal-binding</keyword>
<dbReference type="EMBL" id="BDRX01000023">
    <property type="protein sequence ID" value="GBF91300.1"/>
    <property type="molecule type" value="Genomic_DNA"/>
</dbReference>
<dbReference type="AlphaFoldDB" id="A0A2V0P0D3"/>
<dbReference type="STRING" id="307507.A0A2V0P0D3"/>
<keyword evidence="5" id="KW-0812">Transmembrane</keyword>
<evidence type="ECO:0000256" key="14">
    <source>
        <dbReference type="ARBA" id="ARBA00049169"/>
    </source>
</evidence>
<comment type="similarity">
    <text evidence="3">Belongs to the P4HA family.</text>
</comment>
<dbReference type="FunFam" id="2.60.120.620:FF:000002">
    <property type="entry name" value="Prolyl 4-hydroxylase 4"/>
    <property type="match status" value="1"/>
</dbReference>
<keyword evidence="19" id="KW-1185">Reference proteome</keyword>
<keyword evidence="10" id="KW-0560">Oxidoreductase</keyword>
<evidence type="ECO:0000259" key="17">
    <source>
        <dbReference type="PROSITE" id="PS51471"/>
    </source>
</evidence>
<keyword evidence="9" id="KW-1133">Transmembrane helix</keyword>
<dbReference type="PANTHER" id="PTHR10869:SF238">
    <property type="entry name" value="PROLYL 4-HYDROXYLASE 6-RELATED"/>
    <property type="match status" value="1"/>
</dbReference>
<dbReference type="Gene3D" id="2.60.120.620">
    <property type="entry name" value="q2cbj1_9rhob like domain"/>
    <property type="match status" value="1"/>
</dbReference>
<evidence type="ECO:0000256" key="6">
    <source>
        <dbReference type="ARBA" id="ARBA00022723"/>
    </source>
</evidence>
<evidence type="ECO:0000256" key="1">
    <source>
        <dbReference type="ARBA" id="ARBA00001961"/>
    </source>
</evidence>
<dbReference type="PANTHER" id="PTHR10869">
    <property type="entry name" value="PROLYL 4-HYDROXYLASE ALPHA SUBUNIT"/>
    <property type="match status" value="1"/>
</dbReference>
<evidence type="ECO:0000256" key="4">
    <source>
        <dbReference type="ARBA" id="ARBA00012269"/>
    </source>
</evidence>
<dbReference type="InterPro" id="IPR005123">
    <property type="entry name" value="Oxoglu/Fe-dep_dioxygenase_dom"/>
</dbReference>
<dbReference type="InterPro" id="IPR045054">
    <property type="entry name" value="P4HA-like"/>
</dbReference>
<dbReference type="Pfam" id="PF13640">
    <property type="entry name" value="2OG-FeII_Oxy_3"/>
    <property type="match status" value="1"/>
</dbReference>
<evidence type="ECO:0000256" key="11">
    <source>
        <dbReference type="ARBA" id="ARBA00023004"/>
    </source>
</evidence>
<comment type="catalytic activity">
    <reaction evidence="14">
        <text>L-prolyl-[collagen] + 2-oxoglutarate + O2 = trans-4-hydroxy-L-prolyl-[collagen] + succinate + CO2</text>
        <dbReference type="Rhea" id="RHEA:18945"/>
        <dbReference type="Rhea" id="RHEA-COMP:11676"/>
        <dbReference type="Rhea" id="RHEA-COMP:11680"/>
        <dbReference type="ChEBI" id="CHEBI:15379"/>
        <dbReference type="ChEBI" id="CHEBI:16526"/>
        <dbReference type="ChEBI" id="CHEBI:16810"/>
        <dbReference type="ChEBI" id="CHEBI:30031"/>
        <dbReference type="ChEBI" id="CHEBI:50342"/>
        <dbReference type="ChEBI" id="CHEBI:61965"/>
        <dbReference type="EC" id="1.14.11.2"/>
    </reaction>
</comment>
<keyword evidence="8" id="KW-0735">Signal-anchor</keyword>
<dbReference type="OrthoDB" id="420380at2759"/>
<protein>
    <recommendedName>
        <fullName evidence="4">procollagen-proline 4-dioxygenase</fullName>
        <ecNumber evidence="4">1.14.11.2</ecNumber>
    </recommendedName>
</protein>
<evidence type="ECO:0000256" key="5">
    <source>
        <dbReference type="ARBA" id="ARBA00022692"/>
    </source>
</evidence>
<dbReference type="GO" id="GO:0005506">
    <property type="term" value="F:iron ion binding"/>
    <property type="evidence" value="ECO:0007669"/>
    <property type="project" value="InterPro"/>
</dbReference>
<dbReference type="SMART" id="SM00702">
    <property type="entry name" value="P4Hc"/>
    <property type="match status" value="1"/>
</dbReference>
<reference evidence="18 19" key="1">
    <citation type="journal article" date="2018" name="Sci. Rep.">
        <title>Raphidocelis subcapitata (=Pseudokirchneriella subcapitata) provides an insight into genome evolution and environmental adaptations in the Sphaeropleales.</title>
        <authorList>
            <person name="Suzuki S."/>
            <person name="Yamaguchi H."/>
            <person name="Nakajima N."/>
            <person name="Kawachi M."/>
        </authorList>
    </citation>
    <scope>NUCLEOTIDE SEQUENCE [LARGE SCALE GENOMIC DNA]</scope>
    <source>
        <strain evidence="18 19">NIES-35</strain>
    </source>
</reference>
<feature type="domain" description="Fe2OG dioxygenase" evidence="17">
    <location>
        <begin position="186"/>
        <end position="309"/>
    </location>
</feature>
<keyword evidence="16" id="KW-0732">Signal</keyword>
<dbReference type="InterPro" id="IPR006620">
    <property type="entry name" value="Pro_4_hyd_alph"/>
</dbReference>
<keyword evidence="7" id="KW-0223">Dioxygenase</keyword>
<dbReference type="GO" id="GO:0031418">
    <property type="term" value="F:L-ascorbic acid binding"/>
    <property type="evidence" value="ECO:0007669"/>
    <property type="project" value="InterPro"/>
</dbReference>
<evidence type="ECO:0000256" key="3">
    <source>
        <dbReference type="ARBA" id="ARBA00006511"/>
    </source>
</evidence>
<dbReference type="GO" id="GO:0004656">
    <property type="term" value="F:procollagen-proline 4-dioxygenase activity"/>
    <property type="evidence" value="ECO:0007669"/>
    <property type="project" value="UniProtKB-EC"/>
</dbReference>
<comment type="caution">
    <text evidence="18">The sequence shown here is derived from an EMBL/GenBank/DDBJ whole genome shotgun (WGS) entry which is preliminary data.</text>
</comment>
<dbReference type="EC" id="1.14.11.2" evidence="4"/>
<comment type="subcellular location">
    <subcellularLocation>
        <location evidence="2">Endoplasmic reticulum membrane</location>
        <topology evidence="2">Single-pass type II membrane protein</topology>
    </subcellularLocation>
</comment>
<evidence type="ECO:0000256" key="7">
    <source>
        <dbReference type="ARBA" id="ARBA00022964"/>
    </source>
</evidence>
<dbReference type="InterPro" id="IPR044862">
    <property type="entry name" value="Pro_4_hyd_alph_FE2OG_OXY"/>
</dbReference>
<dbReference type="GO" id="GO:0005789">
    <property type="term" value="C:endoplasmic reticulum membrane"/>
    <property type="evidence" value="ECO:0007669"/>
    <property type="project" value="UniProtKB-SubCell"/>
</dbReference>
<evidence type="ECO:0000256" key="12">
    <source>
        <dbReference type="ARBA" id="ARBA00023136"/>
    </source>
</evidence>
<evidence type="ECO:0000256" key="15">
    <source>
        <dbReference type="SAM" id="MobiDB-lite"/>
    </source>
</evidence>
<accession>A0A2V0P0D3</accession>
<evidence type="ECO:0000256" key="8">
    <source>
        <dbReference type="ARBA" id="ARBA00022968"/>
    </source>
</evidence>
<evidence type="ECO:0000256" key="9">
    <source>
        <dbReference type="ARBA" id="ARBA00022989"/>
    </source>
</evidence>
<dbReference type="Proteomes" id="UP000247498">
    <property type="component" value="Unassembled WGS sequence"/>
</dbReference>
<evidence type="ECO:0000313" key="18">
    <source>
        <dbReference type="EMBL" id="GBF91300.1"/>
    </source>
</evidence>
<feature type="region of interest" description="Disordered" evidence="15">
    <location>
        <begin position="315"/>
        <end position="335"/>
    </location>
</feature>
<gene>
    <name evidence="18" type="ORF">Rsub_03620</name>
</gene>
<name>A0A2V0P0D3_9CHLO</name>
<comment type="cofactor">
    <cofactor evidence="1">
        <name>L-ascorbate</name>
        <dbReference type="ChEBI" id="CHEBI:38290"/>
    </cofactor>
</comment>
<organism evidence="18 19">
    <name type="scientific">Raphidocelis subcapitata</name>
    <dbReference type="NCBI Taxonomy" id="307507"/>
    <lineage>
        <taxon>Eukaryota</taxon>
        <taxon>Viridiplantae</taxon>
        <taxon>Chlorophyta</taxon>
        <taxon>core chlorophytes</taxon>
        <taxon>Chlorophyceae</taxon>
        <taxon>CS clade</taxon>
        <taxon>Sphaeropleales</taxon>
        <taxon>Selenastraceae</taxon>
        <taxon>Raphidocelis</taxon>
    </lineage>
</organism>
<feature type="chain" id="PRO_5016095747" description="procollagen-proline 4-dioxygenase" evidence="16">
    <location>
        <begin position="34"/>
        <end position="335"/>
    </location>
</feature>
<proteinExistence type="inferred from homology"/>
<feature type="signal peptide" evidence="16">
    <location>
        <begin position="1"/>
        <end position="33"/>
    </location>
</feature>
<evidence type="ECO:0000313" key="19">
    <source>
        <dbReference type="Proteomes" id="UP000247498"/>
    </source>
</evidence>
<evidence type="ECO:0000256" key="13">
    <source>
        <dbReference type="ARBA" id="ARBA00023180"/>
    </source>
</evidence>
<evidence type="ECO:0000256" key="2">
    <source>
        <dbReference type="ARBA" id="ARBA00004648"/>
    </source>
</evidence>
<sequence length="335" mass="34775">MAPGPRTAPALAAAAAAAALLLALLAAPRGAAAFSVGDVAAARMRAAAAAAEGGEPAKPADPAAAHDAAGAAAAAAAFAAITGEPSAAAADAAARRRGAPLIRMLSWSPRAMLWEGFASAAECDHLASLAAPHLAKSDVVDSDTGEVVQSRERTSSGWFLPRRRADSVVAELEERIARWAQIPASNGEPFHILRYNPKEEYTAHFDSFHDQVNVQNGGQRIATVILYLSDVEEGGETVFPDSPTRPSEAESAGFSACARNGLGVRPRKGDALLFFSLKPDGVTQDATSLHAGCPVGHGTKWIATKWIRVGQHQDWGQEGEEGGTPLEGEPSHSEL</sequence>
<dbReference type="InParanoid" id="A0A2V0P0D3"/>
<dbReference type="PROSITE" id="PS51471">
    <property type="entry name" value="FE2OG_OXY"/>
    <property type="match status" value="1"/>
</dbReference>
<evidence type="ECO:0000256" key="10">
    <source>
        <dbReference type="ARBA" id="ARBA00023002"/>
    </source>
</evidence>
<keyword evidence="11" id="KW-0408">Iron</keyword>
<keyword evidence="13" id="KW-0325">Glycoprotein</keyword>